<feature type="transmembrane region" description="Helical" evidence="1">
    <location>
        <begin position="153"/>
        <end position="176"/>
    </location>
</feature>
<protein>
    <submittedName>
        <fullName evidence="2">Uncharacterized protein</fullName>
    </submittedName>
</protein>
<name>A0A6M5YJ37_9BACT</name>
<evidence type="ECO:0000313" key="2">
    <source>
        <dbReference type="EMBL" id="QJW93988.1"/>
    </source>
</evidence>
<feature type="transmembrane region" description="Helical" evidence="1">
    <location>
        <begin position="322"/>
        <end position="342"/>
    </location>
</feature>
<proteinExistence type="predicted"/>
<feature type="transmembrane region" description="Helical" evidence="1">
    <location>
        <begin position="197"/>
        <end position="224"/>
    </location>
</feature>
<accession>A0A6M5YJ37</accession>
<dbReference type="Pfam" id="PF12679">
    <property type="entry name" value="ABC2_membrane_2"/>
    <property type="match status" value="1"/>
</dbReference>
<keyword evidence="3" id="KW-1185">Reference proteome</keyword>
<dbReference type="Proteomes" id="UP000503447">
    <property type="component" value="Chromosome"/>
</dbReference>
<dbReference type="KEGG" id="ftj:FTUN_1505"/>
<dbReference type="GO" id="GO:0005886">
    <property type="term" value="C:plasma membrane"/>
    <property type="evidence" value="ECO:0007669"/>
    <property type="project" value="UniProtKB-SubCell"/>
</dbReference>
<feature type="transmembrane region" description="Helical" evidence="1">
    <location>
        <begin position="45"/>
        <end position="65"/>
    </location>
</feature>
<gene>
    <name evidence="2" type="ORF">FTUN_1505</name>
</gene>
<feature type="transmembrane region" description="Helical" evidence="1">
    <location>
        <begin position="265"/>
        <end position="286"/>
    </location>
</feature>
<sequence length="350" mass="38062">MRTTPAAAPGAPPLTSDRSELPNAFRAWCVLVVQSFQRHWRVRQMGWVSLGLLGIVVAWVAVFTARGGWDLTNQRARRAAGTNRQEAERLRPASRYAALGDEGPALPLRPHEVPSPLNPTEDALQSLVLSVPHAAMTSDRFLADWAFMTYSRWVVHFVFMGFVLPLFTLSYASGAFGTDRESRSLVWLMTRPIPRSAIYLAKFLGTLPWCLAFGLGGFVAVCLAGGPVGHEALARYWPAATVATLAFAALFHLVGALFQRPVVVGLVYVFFFEAVVAALPGSLKLLSLTFYARSLMYNEAAAAGYPVDMLPSMAAAVSSTTAWAVLGGATVAITLAGMWFFARSEYRDDV</sequence>
<keyword evidence="1" id="KW-0812">Transmembrane</keyword>
<dbReference type="AlphaFoldDB" id="A0A6M5YJ37"/>
<keyword evidence="1" id="KW-1133">Transmembrane helix</keyword>
<dbReference type="EMBL" id="CP053452">
    <property type="protein sequence ID" value="QJW93988.1"/>
    <property type="molecule type" value="Genomic_DNA"/>
</dbReference>
<evidence type="ECO:0000313" key="3">
    <source>
        <dbReference type="Proteomes" id="UP000503447"/>
    </source>
</evidence>
<reference evidence="3" key="1">
    <citation type="submission" date="2020-05" db="EMBL/GenBank/DDBJ databases">
        <title>Frigoriglobus tundricola gen. nov., sp. nov., a psychrotolerant cellulolytic planctomycete of the family Gemmataceae with two divergent copies of 16S rRNA gene.</title>
        <authorList>
            <person name="Kulichevskaya I.S."/>
            <person name="Ivanova A.A."/>
            <person name="Naumoff D.G."/>
            <person name="Beletsky A.V."/>
            <person name="Rijpstra W.I.C."/>
            <person name="Sinninghe Damste J.S."/>
            <person name="Mardanov A.V."/>
            <person name="Ravin N.V."/>
            <person name="Dedysh S.N."/>
        </authorList>
    </citation>
    <scope>NUCLEOTIDE SEQUENCE [LARGE SCALE GENOMIC DNA]</scope>
    <source>
        <strain evidence="3">PL17</strain>
    </source>
</reference>
<keyword evidence="1" id="KW-0472">Membrane</keyword>
<organism evidence="2 3">
    <name type="scientific">Frigoriglobus tundricola</name>
    <dbReference type="NCBI Taxonomy" id="2774151"/>
    <lineage>
        <taxon>Bacteria</taxon>
        <taxon>Pseudomonadati</taxon>
        <taxon>Planctomycetota</taxon>
        <taxon>Planctomycetia</taxon>
        <taxon>Gemmatales</taxon>
        <taxon>Gemmataceae</taxon>
        <taxon>Frigoriglobus</taxon>
    </lineage>
</organism>
<feature type="transmembrane region" description="Helical" evidence="1">
    <location>
        <begin position="236"/>
        <end position="258"/>
    </location>
</feature>
<dbReference type="GO" id="GO:0140359">
    <property type="term" value="F:ABC-type transporter activity"/>
    <property type="evidence" value="ECO:0007669"/>
    <property type="project" value="InterPro"/>
</dbReference>
<evidence type="ECO:0000256" key="1">
    <source>
        <dbReference type="SAM" id="Phobius"/>
    </source>
</evidence>